<protein>
    <submittedName>
        <fullName evidence="6">23S rRNA (Uracil-5-)-methyltransferase RumA</fullName>
    </submittedName>
</protein>
<dbReference type="Gene3D" id="3.40.50.150">
    <property type="entry name" value="Vaccinia Virus protein VP39"/>
    <property type="match status" value="1"/>
</dbReference>
<gene>
    <name evidence="6" type="ORF">HMPREF9943_00595</name>
</gene>
<evidence type="ECO:0000256" key="2">
    <source>
        <dbReference type="ARBA" id="ARBA00022679"/>
    </source>
</evidence>
<dbReference type="GO" id="GO:0070475">
    <property type="term" value="P:rRNA base methylation"/>
    <property type="evidence" value="ECO:0007669"/>
    <property type="project" value="TreeGrafter"/>
</dbReference>
<feature type="domain" description="TRAM" evidence="5">
    <location>
        <begin position="1"/>
        <end position="55"/>
    </location>
</feature>
<dbReference type="Proteomes" id="UP000011758">
    <property type="component" value="Unassembled WGS sequence"/>
</dbReference>
<dbReference type="NCBIfam" id="TIGR00479">
    <property type="entry name" value="rumA"/>
    <property type="match status" value="1"/>
</dbReference>
<evidence type="ECO:0000313" key="6">
    <source>
        <dbReference type="EMBL" id="EMD17032.1"/>
    </source>
</evidence>
<comment type="caution">
    <text evidence="6">The sequence shown here is derived from an EMBL/GenBank/DDBJ whole genome shotgun (WGS) entry which is preliminary data.</text>
</comment>
<evidence type="ECO:0000313" key="7">
    <source>
        <dbReference type="Proteomes" id="UP000011758"/>
    </source>
</evidence>
<dbReference type="SUPFAM" id="SSF50249">
    <property type="entry name" value="Nucleic acid-binding proteins"/>
    <property type="match status" value="1"/>
</dbReference>
<dbReference type="InterPro" id="IPR010280">
    <property type="entry name" value="U5_MeTrfase_fam"/>
</dbReference>
<accession>M2P9M2</accession>
<comment type="caution">
    <text evidence="4">Lacks conserved residue(s) required for the propagation of feature annotation.</text>
</comment>
<dbReference type="InterPro" id="IPR012340">
    <property type="entry name" value="NA-bd_OB-fold"/>
</dbReference>
<dbReference type="EMBL" id="AGEJ01000011">
    <property type="protein sequence ID" value="EMD17032.1"/>
    <property type="molecule type" value="Genomic_DNA"/>
</dbReference>
<dbReference type="RefSeq" id="WP_004801873.1">
    <property type="nucleotide sequence ID" value="NZ_KB446647.1"/>
</dbReference>
<feature type="binding site" evidence="4">
    <location>
        <position position="320"/>
    </location>
    <ligand>
        <name>S-adenosyl-L-methionine</name>
        <dbReference type="ChEBI" id="CHEBI:59789"/>
    </ligand>
</feature>
<dbReference type="BioCyc" id="ECAT999415-HMP:GTTI-615-MONOMER"/>
<sequence>MQKETLTIKRLGINGEGIGYIHKKICFIPKALPGEEADVEIDVNERRYMIGHITHLRKISPARVESPCRQSKNCQGCAFMHMNYPDQLLFKRDLIEETLKKYTNLSLRQIKILPVIEANQPLHYRSSIAFAISEFSKELRIGLYQRGTKFFSLMDECLLHDKEINRVLVNIEYLLNKHHMKAYNDKTKKGLRFLIVKCVEEKLQVVFVTGEDGLSKKVSHELSLDKQISGIFYTVNTARYQDFNMAGYKKIYGDSYLKYHINNHVYALSIKSDLWMHKEMEEKKLEILKNLISEDDVVLSLYAGNGIIESELPSFVTALEEEKWHVEDAGRNVKDNKIIGKVFIKADINEEVSRQTKKHKFDCMLIHLRKDLLDEDILDSIIKSKMKVVIFTSENISALSKGISQLENNYKVIYFQSFDEPYTARFQTIVKMVRK</sequence>
<proteinExistence type="inferred from homology"/>
<dbReference type="PANTHER" id="PTHR11061:SF30">
    <property type="entry name" value="TRNA (URACIL(54)-C(5))-METHYLTRANSFERASE"/>
    <property type="match status" value="1"/>
</dbReference>
<dbReference type="PROSITE" id="PS50926">
    <property type="entry name" value="TRAM"/>
    <property type="match status" value="1"/>
</dbReference>
<name>M2P9M2_9FIRM</name>
<organism evidence="6 7">
    <name type="scientific">Eggerthia catenaformis OT 569 = DSM 20559</name>
    <dbReference type="NCBI Taxonomy" id="999415"/>
    <lineage>
        <taxon>Bacteria</taxon>
        <taxon>Bacillati</taxon>
        <taxon>Bacillota</taxon>
        <taxon>Erysipelotrichia</taxon>
        <taxon>Erysipelotrichales</taxon>
        <taxon>Coprobacillaceae</taxon>
        <taxon>Eggerthia</taxon>
    </lineage>
</organism>
<feature type="binding site" evidence="4">
    <location>
        <position position="302"/>
    </location>
    <ligand>
        <name>S-adenosyl-L-methionine</name>
        <dbReference type="ChEBI" id="CHEBI:59789"/>
    </ligand>
</feature>
<dbReference type="Pfam" id="PF01938">
    <property type="entry name" value="TRAM"/>
    <property type="match status" value="1"/>
</dbReference>
<keyword evidence="3 4" id="KW-0949">S-adenosyl-L-methionine</keyword>
<keyword evidence="7" id="KW-1185">Reference proteome</keyword>
<keyword evidence="1 4" id="KW-0489">Methyltransferase</keyword>
<dbReference type="Gene3D" id="2.40.50.140">
    <property type="entry name" value="Nucleic acid-binding proteins"/>
    <property type="match status" value="1"/>
</dbReference>
<evidence type="ECO:0000256" key="1">
    <source>
        <dbReference type="ARBA" id="ARBA00022603"/>
    </source>
</evidence>
<keyword evidence="2 4" id="KW-0808">Transferase</keyword>
<evidence type="ECO:0000259" key="5">
    <source>
        <dbReference type="PROSITE" id="PS50926"/>
    </source>
</evidence>
<dbReference type="PANTHER" id="PTHR11061">
    <property type="entry name" value="RNA M5U METHYLTRANSFERASE"/>
    <property type="match status" value="1"/>
</dbReference>
<evidence type="ECO:0000256" key="3">
    <source>
        <dbReference type="ARBA" id="ARBA00022691"/>
    </source>
</evidence>
<dbReference type="STRING" id="999415.HMPREF9943_00595"/>
<dbReference type="OrthoDB" id="9804590at2"/>
<dbReference type="eggNOG" id="COG2265">
    <property type="taxonomic scope" value="Bacteria"/>
</dbReference>
<dbReference type="InterPro" id="IPR002792">
    <property type="entry name" value="TRAM_dom"/>
</dbReference>
<evidence type="ECO:0000256" key="4">
    <source>
        <dbReference type="PROSITE-ProRule" id="PRU01024"/>
    </source>
</evidence>
<dbReference type="SUPFAM" id="SSF53335">
    <property type="entry name" value="S-adenosyl-L-methionine-dependent methyltransferases"/>
    <property type="match status" value="1"/>
</dbReference>
<reference evidence="6 7" key="1">
    <citation type="submission" date="2013-02" db="EMBL/GenBank/DDBJ databases">
        <title>The Genome Sequence of Lactobacillus catenaformis F0143.</title>
        <authorList>
            <consortium name="The Broad Institute Genome Sequencing Platform"/>
            <person name="Earl A."/>
            <person name="Ward D."/>
            <person name="Feldgarden M."/>
            <person name="Gevers D."/>
            <person name="Izard J."/>
            <person name="Blanton J.M."/>
            <person name="Mathney J."/>
            <person name="Dewhirst F.E."/>
            <person name="Young S.K."/>
            <person name="Zeng Q."/>
            <person name="Gargeya S."/>
            <person name="Fitzgerald M."/>
            <person name="Haas B."/>
            <person name="Abouelleil A."/>
            <person name="Alvarado L."/>
            <person name="Arachchi H.M."/>
            <person name="Berlin A."/>
            <person name="Chapman S.B."/>
            <person name="Gearin G."/>
            <person name="Goldberg J."/>
            <person name="Griggs A."/>
            <person name="Gujja S."/>
            <person name="Hansen M."/>
            <person name="Heiman D."/>
            <person name="Howarth C."/>
            <person name="Larimer J."/>
            <person name="Lui A."/>
            <person name="MacDonald P.J.P."/>
            <person name="McCowen C."/>
            <person name="Montmayeur A."/>
            <person name="Murphy C."/>
            <person name="Neiman D."/>
            <person name="Pearson M."/>
            <person name="Priest M."/>
            <person name="Roberts A."/>
            <person name="Saif S."/>
            <person name="Shea T."/>
            <person name="Sisk P."/>
            <person name="Stolte C."/>
            <person name="Sykes S."/>
            <person name="Wortman J."/>
            <person name="Nusbaum C."/>
            <person name="Birren B."/>
        </authorList>
    </citation>
    <scope>NUCLEOTIDE SEQUENCE [LARGE SCALE GENOMIC DNA]</scope>
    <source>
        <strain evidence="6 7">OT 569</strain>
    </source>
</reference>
<dbReference type="PROSITE" id="PS51687">
    <property type="entry name" value="SAM_MT_RNA_M5U"/>
    <property type="match status" value="1"/>
</dbReference>
<dbReference type="InterPro" id="IPR029063">
    <property type="entry name" value="SAM-dependent_MTases_sf"/>
</dbReference>
<comment type="similarity">
    <text evidence="4">Belongs to the class I-like SAM-binding methyltransferase superfamily. RNA M5U methyltransferase family.</text>
</comment>
<dbReference type="Gene3D" id="2.40.50.1070">
    <property type="match status" value="1"/>
</dbReference>
<dbReference type="AlphaFoldDB" id="M2P9M2"/>
<dbReference type="GO" id="GO:0070041">
    <property type="term" value="F:rRNA (uridine-C5-)-methyltransferase activity"/>
    <property type="evidence" value="ECO:0007669"/>
    <property type="project" value="TreeGrafter"/>
</dbReference>